<organism evidence="2 3">
    <name type="scientific">Globisporangium ultimum (strain ATCC 200006 / CBS 805.95 / DAOM BR144)</name>
    <name type="common">Pythium ultimum</name>
    <dbReference type="NCBI Taxonomy" id="431595"/>
    <lineage>
        <taxon>Eukaryota</taxon>
        <taxon>Sar</taxon>
        <taxon>Stramenopiles</taxon>
        <taxon>Oomycota</taxon>
        <taxon>Peronosporomycetes</taxon>
        <taxon>Pythiales</taxon>
        <taxon>Pythiaceae</taxon>
        <taxon>Globisporangium</taxon>
    </lineage>
</organism>
<reference evidence="3" key="1">
    <citation type="journal article" date="2010" name="Genome Biol.">
        <title>Genome sequence of the necrotrophic plant pathogen Pythium ultimum reveals original pathogenicity mechanisms and effector repertoire.</title>
        <authorList>
            <person name="Levesque C.A."/>
            <person name="Brouwer H."/>
            <person name="Cano L."/>
            <person name="Hamilton J.P."/>
            <person name="Holt C."/>
            <person name="Huitema E."/>
            <person name="Raffaele S."/>
            <person name="Robideau G.P."/>
            <person name="Thines M."/>
            <person name="Win J."/>
            <person name="Zerillo M.M."/>
            <person name="Beakes G.W."/>
            <person name="Boore J.L."/>
            <person name="Busam D."/>
            <person name="Dumas B."/>
            <person name="Ferriera S."/>
            <person name="Fuerstenberg S.I."/>
            <person name="Gachon C.M."/>
            <person name="Gaulin E."/>
            <person name="Govers F."/>
            <person name="Grenville-Briggs L."/>
            <person name="Horner N."/>
            <person name="Hostetler J."/>
            <person name="Jiang R.H."/>
            <person name="Johnson J."/>
            <person name="Krajaejun T."/>
            <person name="Lin H."/>
            <person name="Meijer H.J."/>
            <person name="Moore B."/>
            <person name="Morris P."/>
            <person name="Phuntmart V."/>
            <person name="Puiu D."/>
            <person name="Shetty J."/>
            <person name="Stajich J.E."/>
            <person name="Tripathy S."/>
            <person name="Wawra S."/>
            <person name="van West P."/>
            <person name="Whitty B.R."/>
            <person name="Coutinho P.M."/>
            <person name="Henrissat B."/>
            <person name="Martin F."/>
            <person name="Thomas P.D."/>
            <person name="Tyler B.M."/>
            <person name="De Vries R.P."/>
            <person name="Kamoun S."/>
            <person name="Yandell M."/>
            <person name="Tisserat N."/>
            <person name="Buell C.R."/>
        </authorList>
    </citation>
    <scope>NUCLEOTIDE SEQUENCE</scope>
    <source>
        <strain evidence="3">DAOM:BR144</strain>
    </source>
</reference>
<feature type="region of interest" description="Disordered" evidence="1">
    <location>
        <begin position="1"/>
        <end position="20"/>
    </location>
</feature>
<dbReference type="HOGENOM" id="CLU_1707810_0_0_1"/>
<reference evidence="2" key="3">
    <citation type="submission" date="2015-02" db="UniProtKB">
        <authorList>
            <consortium name="EnsemblProtists"/>
        </authorList>
    </citation>
    <scope>IDENTIFICATION</scope>
    <source>
        <strain evidence="2">DAOM BR144</strain>
    </source>
</reference>
<keyword evidence="3" id="KW-1185">Reference proteome</keyword>
<name>K3XCL4_GLOUD</name>
<reference evidence="3" key="2">
    <citation type="submission" date="2010-04" db="EMBL/GenBank/DDBJ databases">
        <authorList>
            <person name="Buell R."/>
            <person name="Hamilton J."/>
            <person name="Hostetler J."/>
        </authorList>
    </citation>
    <scope>NUCLEOTIDE SEQUENCE [LARGE SCALE GENOMIC DNA]</scope>
    <source>
        <strain evidence="3">DAOM:BR144</strain>
    </source>
</reference>
<dbReference type="InParanoid" id="K3XCL4"/>
<dbReference type="eggNOG" id="ENOG502SZE5">
    <property type="taxonomic scope" value="Eukaryota"/>
</dbReference>
<dbReference type="EnsemblProtists" id="PYU1_T014963">
    <property type="protein sequence ID" value="PYU1_T014963"/>
    <property type="gene ID" value="PYU1_G014932"/>
</dbReference>
<dbReference type="AlphaFoldDB" id="K3XCL4"/>
<dbReference type="VEuPathDB" id="FungiDB:PYU1_G014932"/>
<dbReference type="EMBL" id="ADOS01001484">
    <property type="status" value="NOT_ANNOTATED_CDS"/>
    <property type="molecule type" value="Genomic_DNA"/>
</dbReference>
<feature type="region of interest" description="Disordered" evidence="1">
    <location>
        <begin position="133"/>
        <end position="154"/>
    </location>
</feature>
<feature type="region of interest" description="Disordered" evidence="1">
    <location>
        <begin position="69"/>
        <end position="89"/>
    </location>
</feature>
<accession>K3XCL4</accession>
<evidence type="ECO:0000313" key="2">
    <source>
        <dbReference type="EnsemblProtists" id="PYU1_T014963"/>
    </source>
</evidence>
<dbReference type="Proteomes" id="UP000019132">
    <property type="component" value="Unassembled WGS sequence"/>
</dbReference>
<protein>
    <submittedName>
        <fullName evidence="2">Uncharacterized protein</fullName>
    </submittedName>
</protein>
<sequence length="154" mass="16330">MKNEKNAKPSLALPARSDGQAASVISANTTSLQVNGVQTRAAAKAATSATLPDGVSASSVTRWASRALIDPQKRPTVVSPREHDTATSVVSHGATHAIEFQSSVPSSEAISELLLHRQSVVRFVRDAIASAVDKQKENADKRGRKNKQVFAFGE</sequence>
<evidence type="ECO:0000256" key="1">
    <source>
        <dbReference type="SAM" id="MobiDB-lite"/>
    </source>
</evidence>
<proteinExistence type="predicted"/>
<evidence type="ECO:0000313" key="3">
    <source>
        <dbReference type="Proteomes" id="UP000019132"/>
    </source>
</evidence>